<evidence type="ECO:0000313" key="3">
    <source>
        <dbReference type="EMBL" id="MCX2721434.1"/>
    </source>
</evidence>
<gene>
    <name evidence="3" type="ORF">ON753_03295</name>
</gene>
<proteinExistence type="predicted"/>
<reference evidence="3 4" key="1">
    <citation type="journal article" date="2016" name="Int. J. Syst. Evol. Microbiol.">
        <title>Labrenzia salina sp. nov., isolated from the rhizosphere of the halophyte Arthrocnemum macrostachyum.</title>
        <authorList>
            <person name="Camacho M."/>
            <person name="Redondo-Gomez S."/>
            <person name="Rodriguez-Llorente I."/>
            <person name="Rohde M."/>
            <person name="Sproer C."/>
            <person name="Schumann P."/>
            <person name="Klenk H.P."/>
            <person name="Montero-Calasanz M.D.C."/>
        </authorList>
    </citation>
    <scope>NUCLEOTIDE SEQUENCE [LARGE SCALE GENOMIC DNA]</scope>
    <source>
        <strain evidence="3 4">DSM 29163</strain>
    </source>
</reference>
<accession>A0ABT3QWX4</accession>
<dbReference type="Proteomes" id="UP001300261">
    <property type="component" value="Unassembled WGS sequence"/>
</dbReference>
<dbReference type="Gene3D" id="3.40.190.170">
    <property type="entry name" value="Bacterial extracellular solute-binding protein, family 7"/>
    <property type="match status" value="1"/>
</dbReference>
<organism evidence="3 4">
    <name type="scientific">Roseibium salinum</name>
    <dbReference type="NCBI Taxonomy" id="1604349"/>
    <lineage>
        <taxon>Bacteria</taxon>
        <taxon>Pseudomonadati</taxon>
        <taxon>Pseudomonadota</taxon>
        <taxon>Alphaproteobacteria</taxon>
        <taxon>Hyphomicrobiales</taxon>
        <taxon>Stappiaceae</taxon>
        <taxon>Roseibium</taxon>
    </lineage>
</organism>
<name>A0ABT3QWX4_9HYPH</name>
<dbReference type="RefSeq" id="WP_265961133.1">
    <property type="nucleotide sequence ID" value="NZ_JAPEVI010000002.1"/>
</dbReference>
<keyword evidence="4" id="KW-1185">Reference proteome</keyword>
<dbReference type="InterPro" id="IPR018389">
    <property type="entry name" value="DctP_fam"/>
</dbReference>
<dbReference type="EMBL" id="JAPEVI010000002">
    <property type="protein sequence ID" value="MCX2721434.1"/>
    <property type="molecule type" value="Genomic_DNA"/>
</dbReference>
<dbReference type="PANTHER" id="PTHR33376:SF15">
    <property type="entry name" value="BLL6794 PROTEIN"/>
    <property type="match status" value="1"/>
</dbReference>
<dbReference type="CDD" id="cd13665">
    <property type="entry name" value="PBP2_TRAP_Dctp3_4"/>
    <property type="match status" value="1"/>
</dbReference>
<feature type="signal peptide" evidence="2">
    <location>
        <begin position="1"/>
        <end position="31"/>
    </location>
</feature>
<keyword evidence="1 2" id="KW-0732">Signal</keyword>
<evidence type="ECO:0000313" key="4">
    <source>
        <dbReference type="Proteomes" id="UP001300261"/>
    </source>
</evidence>
<dbReference type="NCBIfam" id="NF037995">
    <property type="entry name" value="TRAP_S1"/>
    <property type="match status" value="1"/>
</dbReference>
<feature type="chain" id="PRO_5046901224" evidence="2">
    <location>
        <begin position="32"/>
        <end position="350"/>
    </location>
</feature>
<evidence type="ECO:0000256" key="1">
    <source>
        <dbReference type="ARBA" id="ARBA00022729"/>
    </source>
</evidence>
<dbReference type="PANTHER" id="PTHR33376">
    <property type="match status" value="1"/>
</dbReference>
<comment type="caution">
    <text evidence="3">The sequence shown here is derived from an EMBL/GenBank/DDBJ whole genome shotgun (WGS) entry which is preliminary data.</text>
</comment>
<protein>
    <submittedName>
        <fullName evidence="3">TRAP transporter substrate-binding protein</fullName>
    </submittedName>
</protein>
<dbReference type="Pfam" id="PF03480">
    <property type="entry name" value="DctP"/>
    <property type="match status" value="1"/>
</dbReference>
<dbReference type="InterPro" id="IPR038404">
    <property type="entry name" value="TRAP_DctP_sf"/>
</dbReference>
<sequence>MSRLLKFTSQAAGAVAAAVLSLAATSSLATAAEVTLRLHQMLPAQASVPKNILGPWMARINEESDGRIEIQHYPSMQLGGKPPELIDQAIDGVADIVWTLPGYTPGRFPRTEVFELPFVMTDAEAVSRAYWQLAEETMMDQDFKNMKVLGLWVHGPGLIHSIEPVDSLDDLEGMKLRAPTRVTNEMFSSLGATPIGMPVPAVPEALSKGVIDATVVPWEVTGALKINELVSNHTSFGDESLYTATFILAMNRDRYEALPDDLKAVIDNNSGLNLSSFAGKQMQLDDAAPRDQAIANGGTLIELPPEEVARWKEASAPTIKKWIAEMDEKGMDGSKLYERAMQLIEENSSR</sequence>
<evidence type="ECO:0000256" key="2">
    <source>
        <dbReference type="SAM" id="SignalP"/>
    </source>
</evidence>